<gene>
    <name evidence="2" type="ORF">LCGC14_2295670</name>
</gene>
<organism evidence="2">
    <name type="scientific">marine sediment metagenome</name>
    <dbReference type="NCBI Taxonomy" id="412755"/>
    <lineage>
        <taxon>unclassified sequences</taxon>
        <taxon>metagenomes</taxon>
        <taxon>ecological metagenomes</taxon>
    </lineage>
</organism>
<protein>
    <submittedName>
        <fullName evidence="2">Uncharacterized protein</fullName>
    </submittedName>
</protein>
<reference evidence="2" key="1">
    <citation type="journal article" date="2015" name="Nature">
        <title>Complex archaea that bridge the gap between prokaryotes and eukaryotes.</title>
        <authorList>
            <person name="Spang A."/>
            <person name="Saw J.H."/>
            <person name="Jorgensen S.L."/>
            <person name="Zaremba-Niedzwiedzka K."/>
            <person name="Martijn J."/>
            <person name="Lind A.E."/>
            <person name="van Eijk R."/>
            <person name="Schleper C."/>
            <person name="Guy L."/>
            <person name="Ettema T.J."/>
        </authorList>
    </citation>
    <scope>NUCLEOTIDE SEQUENCE</scope>
</reference>
<comment type="caution">
    <text evidence="2">The sequence shown here is derived from an EMBL/GenBank/DDBJ whole genome shotgun (WGS) entry which is preliminary data.</text>
</comment>
<sequence>MLTMLIVIILIIICITLRSKGLWDKKVKDIYQFIEPDVEVSEVRVGSVVKTIIYGTAIIMFPVIGISFVVIFEVLPWAFRSKKAE</sequence>
<dbReference type="AlphaFoldDB" id="A0A0F9DCI9"/>
<name>A0A0F9DCI9_9ZZZZ</name>
<evidence type="ECO:0000313" key="2">
    <source>
        <dbReference type="EMBL" id="KKL51421.1"/>
    </source>
</evidence>
<proteinExistence type="predicted"/>
<keyword evidence="1" id="KW-0472">Membrane</keyword>
<feature type="transmembrane region" description="Helical" evidence="1">
    <location>
        <begin position="52"/>
        <end position="79"/>
    </location>
</feature>
<keyword evidence="1" id="KW-1133">Transmembrane helix</keyword>
<keyword evidence="1" id="KW-0812">Transmembrane</keyword>
<dbReference type="EMBL" id="LAZR01032259">
    <property type="protein sequence ID" value="KKL51421.1"/>
    <property type="molecule type" value="Genomic_DNA"/>
</dbReference>
<accession>A0A0F9DCI9</accession>
<evidence type="ECO:0000256" key="1">
    <source>
        <dbReference type="SAM" id="Phobius"/>
    </source>
</evidence>